<proteinExistence type="predicted"/>
<dbReference type="AlphaFoldDB" id="W2L4K1"/>
<dbReference type="Proteomes" id="UP000054423">
    <property type="component" value="Unassembled WGS sequence"/>
</dbReference>
<sequence length="57" mass="6038">MSGLQLELQSADPTIVNVRVLDAQSAVAVGGCQPQEDTDVVWSIYGGCCPNHTSTFK</sequence>
<reference evidence="1" key="1">
    <citation type="submission" date="2013-11" db="EMBL/GenBank/DDBJ databases">
        <title>The Genome Sequence of Phytophthora parasitica CHvinca01.</title>
        <authorList>
            <consortium name="The Broad Institute Genomics Platform"/>
            <person name="Russ C."/>
            <person name="Tyler B."/>
            <person name="Panabieres F."/>
            <person name="Shan W."/>
            <person name="Tripathy S."/>
            <person name="Grunwald N."/>
            <person name="Machado M."/>
            <person name="Johnson C.S."/>
            <person name="Arredondo F."/>
            <person name="Hong C."/>
            <person name="Coffey M."/>
            <person name="Young S.K."/>
            <person name="Zeng Q."/>
            <person name="Gargeya S."/>
            <person name="Fitzgerald M."/>
            <person name="Abouelleil A."/>
            <person name="Alvarado L."/>
            <person name="Chapman S.B."/>
            <person name="Gainer-Dewar J."/>
            <person name="Goldberg J."/>
            <person name="Griggs A."/>
            <person name="Gujja S."/>
            <person name="Hansen M."/>
            <person name="Howarth C."/>
            <person name="Imamovic A."/>
            <person name="Ireland A."/>
            <person name="Larimer J."/>
            <person name="McCowan C."/>
            <person name="Murphy C."/>
            <person name="Pearson M."/>
            <person name="Poon T.W."/>
            <person name="Priest M."/>
            <person name="Roberts A."/>
            <person name="Saif S."/>
            <person name="Shea T."/>
            <person name="Sykes S."/>
            <person name="Wortman J."/>
            <person name="Nusbaum C."/>
            <person name="Birren B."/>
        </authorList>
    </citation>
    <scope>NUCLEOTIDE SEQUENCE [LARGE SCALE GENOMIC DNA]</scope>
    <source>
        <strain evidence="1">CHvinca01</strain>
    </source>
</reference>
<evidence type="ECO:0000313" key="1">
    <source>
        <dbReference type="EMBL" id="ETL91575.1"/>
    </source>
</evidence>
<gene>
    <name evidence="1" type="ORF">L917_09889</name>
</gene>
<organism evidence="1">
    <name type="scientific">Phytophthora nicotianae</name>
    <name type="common">Potato buckeye rot agent</name>
    <name type="synonym">Phytophthora parasitica</name>
    <dbReference type="NCBI Taxonomy" id="4792"/>
    <lineage>
        <taxon>Eukaryota</taxon>
        <taxon>Sar</taxon>
        <taxon>Stramenopiles</taxon>
        <taxon>Oomycota</taxon>
        <taxon>Peronosporomycetes</taxon>
        <taxon>Peronosporales</taxon>
        <taxon>Peronosporaceae</taxon>
        <taxon>Phytophthora</taxon>
    </lineage>
</organism>
<dbReference type="VEuPathDB" id="FungiDB:PPTG_21102"/>
<dbReference type="EMBL" id="KI680019">
    <property type="protein sequence ID" value="ETL91575.1"/>
    <property type="molecule type" value="Genomic_DNA"/>
</dbReference>
<accession>W2L4K1</accession>
<protein>
    <submittedName>
        <fullName evidence="1">Uncharacterized protein</fullName>
    </submittedName>
</protein>
<name>W2L4K1_PHYNI</name>